<evidence type="ECO:0000256" key="3">
    <source>
        <dbReference type="ARBA" id="ARBA00023186"/>
    </source>
</evidence>
<keyword evidence="3" id="KW-0143">Chaperone</keyword>
<sequence length="568" mass="61688">MNDSYGIDFGTTNSVVARVTARDVETIALDPDRPAEWDGTGFDRVLPSVIGFDRDAPLFGWAAKTRTGARIDAVKRMFATEDTVRAGTTELRVEEAAALFFRHLQTRVAQAGFTTPLDRAVVTIPANSRGVARYRTKLSAGLAGIEVSALINEPTAAAMAHARRIGSDQRVLVFDWGGGTLDVTVLQSFEGTFIEQASKGVQRLGGIDLDRAFADAVLPAVGGASRWGAHERTIFALNLELAKIRLSTATSAVVALPGGRGHVDVTRDQLERAVLPLVERTREPVETCLRESPGRIDHLVMVGGSAKPPLVRRFVSDLVGAPADDSVDPMTAIAEGAAIAAGILHGTVTDLDFHVGTEHALGTIVHNDAPQGKFSVLIPRNTKYPARATDSYMAARPYQEEVDIQVIEGDPGKPIDDDDNVVLKVWSVPLVEPRPVERSAFDVTYEYDVDGILHVTARDHLTGTLMMDEELSFGAGENKSELPKMRRRVDGLMDPERVTRPPSPEGRLSPESEAAMTKATKKILPFVEGHERDSLERLVTALAAAAPDEEQARRDALVRELRRYAYLL</sequence>
<evidence type="ECO:0000313" key="6">
    <source>
        <dbReference type="EMBL" id="MBE1537042.1"/>
    </source>
</evidence>
<dbReference type="InterPro" id="IPR029047">
    <property type="entry name" value="HSP70_peptide-bd_sf"/>
</dbReference>
<dbReference type="SUPFAM" id="SSF100920">
    <property type="entry name" value="Heat shock protein 70kD (HSP70), peptide-binding domain"/>
    <property type="match status" value="1"/>
</dbReference>
<reference evidence="6 7" key="1">
    <citation type="submission" date="2020-10" db="EMBL/GenBank/DDBJ databases">
        <title>Sequencing the genomes of 1000 actinobacteria strains.</title>
        <authorList>
            <person name="Klenk H.-P."/>
        </authorList>
    </citation>
    <scope>NUCLEOTIDE SEQUENCE [LARGE SCALE GENOMIC DNA]</scope>
    <source>
        <strain evidence="6 7">DSM 46744</strain>
    </source>
</reference>
<keyword evidence="7" id="KW-1185">Reference proteome</keyword>
<dbReference type="EMBL" id="JADBDZ010000001">
    <property type="protein sequence ID" value="MBE1537042.1"/>
    <property type="molecule type" value="Genomic_DNA"/>
</dbReference>
<dbReference type="Gene3D" id="3.90.640.10">
    <property type="entry name" value="Actin, Chain A, domain 4"/>
    <property type="match status" value="1"/>
</dbReference>
<dbReference type="Pfam" id="PF00012">
    <property type="entry name" value="HSP70"/>
    <property type="match status" value="1"/>
</dbReference>
<dbReference type="PANTHER" id="PTHR19375">
    <property type="entry name" value="HEAT SHOCK PROTEIN 70KDA"/>
    <property type="match status" value="1"/>
</dbReference>
<protein>
    <submittedName>
        <fullName evidence="6">Molecular chaperone DnaK (HSP70)</fullName>
    </submittedName>
</protein>
<dbReference type="RefSeq" id="WP_192762980.1">
    <property type="nucleotide sequence ID" value="NZ_JADBDZ010000001.1"/>
</dbReference>
<keyword evidence="1 4" id="KW-0547">Nucleotide-binding</keyword>
<comment type="caution">
    <text evidence="6">The sequence shown here is derived from an EMBL/GenBank/DDBJ whole genome shotgun (WGS) entry which is preliminary data.</text>
</comment>
<feature type="region of interest" description="Disordered" evidence="5">
    <location>
        <begin position="494"/>
        <end position="513"/>
    </location>
</feature>
<dbReference type="SUPFAM" id="SSF53067">
    <property type="entry name" value="Actin-like ATPase domain"/>
    <property type="match status" value="2"/>
</dbReference>
<evidence type="ECO:0000256" key="5">
    <source>
        <dbReference type="SAM" id="MobiDB-lite"/>
    </source>
</evidence>
<evidence type="ECO:0000256" key="4">
    <source>
        <dbReference type="RuleBase" id="RU003322"/>
    </source>
</evidence>
<name>A0ABR9K2J1_9ACTN</name>
<dbReference type="InterPro" id="IPR013126">
    <property type="entry name" value="Hsp_70_fam"/>
</dbReference>
<dbReference type="InterPro" id="IPR043129">
    <property type="entry name" value="ATPase_NBD"/>
</dbReference>
<dbReference type="Gene3D" id="2.60.34.10">
    <property type="entry name" value="Substrate Binding Domain Of DNAk, Chain A, domain 1"/>
    <property type="match status" value="1"/>
</dbReference>
<proteinExistence type="inferred from homology"/>
<gene>
    <name evidence="6" type="ORF">H4W34_006875</name>
</gene>
<dbReference type="PRINTS" id="PR00301">
    <property type="entry name" value="HEATSHOCK70"/>
</dbReference>
<evidence type="ECO:0000256" key="2">
    <source>
        <dbReference type="ARBA" id="ARBA00022840"/>
    </source>
</evidence>
<organism evidence="6 7">
    <name type="scientific">Actinomadura algeriensis</name>
    <dbReference type="NCBI Taxonomy" id="1679523"/>
    <lineage>
        <taxon>Bacteria</taxon>
        <taxon>Bacillati</taxon>
        <taxon>Actinomycetota</taxon>
        <taxon>Actinomycetes</taxon>
        <taxon>Streptosporangiales</taxon>
        <taxon>Thermomonosporaceae</taxon>
        <taxon>Actinomadura</taxon>
    </lineage>
</organism>
<evidence type="ECO:0000313" key="7">
    <source>
        <dbReference type="Proteomes" id="UP000627838"/>
    </source>
</evidence>
<evidence type="ECO:0000256" key="1">
    <source>
        <dbReference type="ARBA" id="ARBA00022741"/>
    </source>
</evidence>
<accession>A0ABR9K2J1</accession>
<keyword evidence="2 4" id="KW-0067">ATP-binding</keyword>
<comment type="similarity">
    <text evidence="4">Belongs to the heat shock protein 70 family.</text>
</comment>
<dbReference type="Gene3D" id="3.30.420.40">
    <property type="match status" value="2"/>
</dbReference>
<dbReference type="Proteomes" id="UP000627838">
    <property type="component" value="Unassembled WGS sequence"/>
</dbReference>